<reference evidence="2 3" key="1">
    <citation type="journal article" date="2015" name="Int. J. Syst. Evol. Microbiol.">
        <title>Revisiting Corynebacterium glyciniphilum (ex Kubota et al., 1972) sp. nov., nom. rev., isolated from putrefied banana.</title>
        <authorList>
            <person name="Al-Dilaimi A."/>
            <person name="Bednarz H."/>
            <person name="Lomker A."/>
            <person name="Niehaus K."/>
            <person name="Kalinowski J."/>
            <person name="Ruckert C."/>
        </authorList>
    </citation>
    <scope>NUCLEOTIDE SEQUENCE [LARGE SCALE GENOMIC DNA]</scope>
    <source>
        <strain evidence="2">AJ 3170</strain>
    </source>
</reference>
<dbReference type="Proteomes" id="UP000023703">
    <property type="component" value="Chromosome"/>
</dbReference>
<dbReference type="STRING" id="1404245.CGLY_04335"/>
<proteinExistence type="predicted"/>
<name>X5E7C9_9CORY</name>
<feature type="region of interest" description="Disordered" evidence="1">
    <location>
        <begin position="206"/>
        <end position="249"/>
    </location>
</feature>
<dbReference type="HOGENOM" id="CLU_653495_0_0_11"/>
<dbReference type="KEGG" id="cgy:CGLY_04335"/>
<evidence type="ECO:0000256" key="1">
    <source>
        <dbReference type="SAM" id="MobiDB-lite"/>
    </source>
</evidence>
<sequence>MADNGIVTLELETTAGTYYTLWAPGWVSRGEQWQAFLGDDSGVFAFESPAALLAGITASSAHDLAEHPDWPAFMDGAETKVTPRRGGSISFVELPNNLAGRPSFENTRTVSNAFQVLRSLGTVCGIDRINRWFRSYSVLSNVSRGQDHYAGENGLAEWSSVGFTVRDNWVELLDAVDEALVTPDLGDNAASLVAAAQKRIDDAASAQDDAAGATATSTGTNADDTDGNGPDTDDEDTEHAADPYDATPWGSAGIDPIRITVDGTTVYTLRCYVGNRSPVFLGHRGEINTFPSSRSLVRWMIDAKDHDLAGMETWGDLVTLANAGELEVEVHPSNVYGFTGLRSDIADGVDAVDTDQLGRAYELLADAADWAQDDGVNKVLLAYPRLQDYIAYMLGSPSAATPTAPFDEEANGWTQLEENLTNRFTKF</sequence>
<keyword evidence="3" id="KW-1185">Reference proteome</keyword>
<gene>
    <name evidence="2" type="ORF">CGLY_04335</name>
</gene>
<dbReference type="EMBL" id="CP006842">
    <property type="protein sequence ID" value="AHW63315.1"/>
    <property type="molecule type" value="Genomic_DNA"/>
</dbReference>
<feature type="compositionally biased region" description="Acidic residues" evidence="1">
    <location>
        <begin position="223"/>
        <end position="237"/>
    </location>
</feature>
<dbReference type="OrthoDB" id="3350465at2"/>
<dbReference type="eggNOG" id="ENOG502ZBFQ">
    <property type="taxonomic scope" value="Bacteria"/>
</dbReference>
<evidence type="ECO:0000313" key="3">
    <source>
        <dbReference type="Proteomes" id="UP000023703"/>
    </source>
</evidence>
<protein>
    <submittedName>
        <fullName evidence="2">Uncharacterized protein</fullName>
    </submittedName>
</protein>
<feature type="compositionally biased region" description="Low complexity" evidence="1">
    <location>
        <begin position="206"/>
        <end position="222"/>
    </location>
</feature>
<dbReference type="AlphaFoldDB" id="X5E7C9"/>
<organism evidence="2 3">
    <name type="scientific">Corynebacterium glyciniphilum AJ 3170</name>
    <dbReference type="NCBI Taxonomy" id="1404245"/>
    <lineage>
        <taxon>Bacteria</taxon>
        <taxon>Bacillati</taxon>
        <taxon>Actinomycetota</taxon>
        <taxon>Actinomycetes</taxon>
        <taxon>Mycobacteriales</taxon>
        <taxon>Corynebacteriaceae</taxon>
        <taxon>Corynebacterium</taxon>
    </lineage>
</organism>
<dbReference type="RefSeq" id="WP_038546604.1">
    <property type="nucleotide sequence ID" value="NZ_CP006842.1"/>
</dbReference>
<accession>X5E7C9</accession>
<evidence type="ECO:0000313" key="2">
    <source>
        <dbReference type="EMBL" id="AHW63315.1"/>
    </source>
</evidence>